<keyword evidence="1" id="KW-0285">Flavoprotein</keyword>
<dbReference type="EMBL" id="KZ805385">
    <property type="protein sequence ID" value="PVH99768.1"/>
    <property type="molecule type" value="Genomic_DNA"/>
</dbReference>
<sequence>MAPKKQLHFNFFEMACTGAHMAIGQWKTPGDLQEKKDTLEYYLWLAKLAEKGKISCIFFADVYGAEDLYEGSAKACYETASGVGWMDPLALVSGMAAVTKNPFIMARTAATLDHVTQGRFAWNVVTSYSGTAARAMGKSEATEHDTRYDAAHEYMELVYSMWEGSHEDGAKVFNRETGQAYDWDKVHKVTFKGKHHNSEAWGPSHASPQRTPVIFQAGSSKAGAEFAGKHGEAIFMGGNKPATAAPTVQRIRDIAKAHGRDPNHVKFFPQITPFIGRTLEEAQEKYRKALANADYRGGLAKLSNYLGIDLSQFPLDEPFKMDDTKINGIQTMINIFKRDPTKVWTPRLMGQQMAFMGFAQMPVGTPDMIADVIEEWAEEGSIDGFNVACMMLRIPSPPPFLQFHANSPNSRRQQPNQLRRYFSQFLDPKHGLTYLPQISSNS</sequence>
<evidence type="ECO:0000256" key="2">
    <source>
        <dbReference type="ARBA" id="ARBA00022643"/>
    </source>
</evidence>
<dbReference type="Pfam" id="PF00296">
    <property type="entry name" value="Bac_luciferase"/>
    <property type="match status" value="1"/>
</dbReference>
<dbReference type="PANTHER" id="PTHR30011:SF16">
    <property type="entry name" value="C2H2 FINGER DOMAIN TRANSCRIPTION FACTOR (EUROFUNG)-RELATED"/>
    <property type="match status" value="1"/>
</dbReference>
<dbReference type="PIRSF" id="PIRSF000337">
    <property type="entry name" value="NTA_MOA"/>
    <property type="match status" value="1"/>
</dbReference>
<dbReference type="PANTHER" id="PTHR30011">
    <property type="entry name" value="ALKANESULFONATE MONOOXYGENASE-RELATED"/>
    <property type="match status" value="1"/>
</dbReference>
<dbReference type="OrthoDB" id="5561043at2759"/>
<feature type="domain" description="Luciferase-like" evidence="6">
    <location>
        <begin position="28"/>
        <end position="380"/>
    </location>
</feature>
<evidence type="ECO:0000256" key="3">
    <source>
        <dbReference type="ARBA" id="ARBA00023002"/>
    </source>
</evidence>
<reference evidence="7 8" key="1">
    <citation type="journal article" date="2018" name="Sci. Rep.">
        <title>Comparative genomics provides insights into the lifestyle and reveals functional heterogeneity of dark septate endophytic fungi.</title>
        <authorList>
            <person name="Knapp D.G."/>
            <person name="Nemeth J.B."/>
            <person name="Barry K."/>
            <person name="Hainaut M."/>
            <person name="Henrissat B."/>
            <person name="Johnson J."/>
            <person name="Kuo A."/>
            <person name="Lim J.H.P."/>
            <person name="Lipzen A."/>
            <person name="Nolan M."/>
            <person name="Ohm R.A."/>
            <person name="Tamas L."/>
            <person name="Grigoriev I.V."/>
            <person name="Spatafora J.W."/>
            <person name="Nagy L.G."/>
            <person name="Kovacs G.M."/>
        </authorList>
    </citation>
    <scope>NUCLEOTIDE SEQUENCE [LARGE SCALE GENOMIC DNA]</scope>
    <source>
        <strain evidence="7 8">DSE2036</strain>
    </source>
</reference>
<evidence type="ECO:0000256" key="4">
    <source>
        <dbReference type="ARBA" id="ARBA00023033"/>
    </source>
</evidence>
<dbReference type="SUPFAM" id="SSF51679">
    <property type="entry name" value="Bacterial luciferase-like"/>
    <property type="match status" value="1"/>
</dbReference>
<gene>
    <name evidence="7" type="ORF">DM02DRAFT_528275</name>
</gene>
<dbReference type="Proteomes" id="UP000244855">
    <property type="component" value="Unassembled WGS sequence"/>
</dbReference>
<dbReference type="Gene3D" id="3.20.20.30">
    <property type="entry name" value="Luciferase-like domain"/>
    <property type="match status" value="1"/>
</dbReference>
<evidence type="ECO:0000259" key="6">
    <source>
        <dbReference type="Pfam" id="PF00296"/>
    </source>
</evidence>
<keyword evidence="4 7" id="KW-0503">Monooxygenase</keyword>
<evidence type="ECO:0000313" key="7">
    <source>
        <dbReference type="EMBL" id="PVH99768.1"/>
    </source>
</evidence>
<dbReference type="InterPro" id="IPR011251">
    <property type="entry name" value="Luciferase-like_dom"/>
</dbReference>
<evidence type="ECO:0000313" key="8">
    <source>
        <dbReference type="Proteomes" id="UP000244855"/>
    </source>
</evidence>
<name>A0A2V1DP36_9PLEO</name>
<dbReference type="NCBIfam" id="TIGR03860">
    <property type="entry name" value="FMN_nitrolo"/>
    <property type="match status" value="1"/>
</dbReference>
<dbReference type="GO" id="GO:0004497">
    <property type="term" value="F:monooxygenase activity"/>
    <property type="evidence" value="ECO:0007669"/>
    <property type="project" value="UniProtKB-KW"/>
</dbReference>
<dbReference type="AlphaFoldDB" id="A0A2V1DP36"/>
<evidence type="ECO:0000256" key="1">
    <source>
        <dbReference type="ARBA" id="ARBA00022630"/>
    </source>
</evidence>
<organism evidence="7 8">
    <name type="scientific">Periconia macrospinosa</name>
    <dbReference type="NCBI Taxonomy" id="97972"/>
    <lineage>
        <taxon>Eukaryota</taxon>
        <taxon>Fungi</taxon>
        <taxon>Dikarya</taxon>
        <taxon>Ascomycota</taxon>
        <taxon>Pezizomycotina</taxon>
        <taxon>Dothideomycetes</taxon>
        <taxon>Pleosporomycetidae</taxon>
        <taxon>Pleosporales</taxon>
        <taxon>Massarineae</taxon>
        <taxon>Periconiaceae</taxon>
        <taxon>Periconia</taxon>
    </lineage>
</organism>
<keyword evidence="8" id="KW-1185">Reference proteome</keyword>
<keyword evidence="2" id="KW-0288">FMN</keyword>
<dbReference type="InterPro" id="IPR051260">
    <property type="entry name" value="Diverse_substr_monoxygenases"/>
</dbReference>
<keyword evidence="3" id="KW-0560">Oxidoreductase</keyword>
<proteinExistence type="inferred from homology"/>
<dbReference type="InterPro" id="IPR036661">
    <property type="entry name" value="Luciferase-like_sf"/>
</dbReference>
<comment type="similarity">
    <text evidence="5">Belongs to the NtaA/SnaA/DszA monooxygenase family.</text>
</comment>
<accession>A0A2V1DP36</accession>
<dbReference type="InterPro" id="IPR016215">
    <property type="entry name" value="NTA_MOA"/>
</dbReference>
<protein>
    <submittedName>
        <fullName evidence="7">Putative monooxygenase moxC</fullName>
    </submittedName>
</protein>
<dbReference type="STRING" id="97972.A0A2V1DP36"/>
<dbReference type="GO" id="GO:0016705">
    <property type="term" value="F:oxidoreductase activity, acting on paired donors, with incorporation or reduction of molecular oxygen"/>
    <property type="evidence" value="ECO:0007669"/>
    <property type="project" value="InterPro"/>
</dbReference>
<evidence type="ECO:0000256" key="5">
    <source>
        <dbReference type="ARBA" id="ARBA00033748"/>
    </source>
</evidence>